<protein>
    <submittedName>
        <fullName evidence="6">DNA-binding transcriptional LysR family regulator</fullName>
    </submittedName>
</protein>
<evidence type="ECO:0000313" key="6">
    <source>
        <dbReference type="EMBL" id="RKT60486.1"/>
    </source>
</evidence>
<evidence type="ECO:0000256" key="1">
    <source>
        <dbReference type="ARBA" id="ARBA00009437"/>
    </source>
</evidence>
<dbReference type="AlphaFoldDB" id="A0A495WFW8"/>
<dbReference type="Pfam" id="PF00126">
    <property type="entry name" value="HTH_1"/>
    <property type="match status" value="1"/>
</dbReference>
<dbReference type="Gene3D" id="3.40.190.290">
    <property type="match status" value="1"/>
</dbReference>
<dbReference type="FunFam" id="1.10.10.10:FF:000001">
    <property type="entry name" value="LysR family transcriptional regulator"/>
    <property type="match status" value="1"/>
</dbReference>
<gene>
    <name evidence="6" type="ORF">DFR40_0620</name>
</gene>
<keyword evidence="4" id="KW-0804">Transcription</keyword>
<dbReference type="EMBL" id="RBXP01000011">
    <property type="protein sequence ID" value="RKT60486.1"/>
    <property type="molecule type" value="Genomic_DNA"/>
</dbReference>
<dbReference type="GO" id="GO:0003700">
    <property type="term" value="F:DNA-binding transcription factor activity"/>
    <property type="evidence" value="ECO:0007669"/>
    <property type="project" value="InterPro"/>
</dbReference>
<proteinExistence type="inferred from homology"/>
<dbReference type="RefSeq" id="WP_121457015.1">
    <property type="nucleotide sequence ID" value="NZ_RBXP01000011.1"/>
</dbReference>
<dbReference type="Pfam" id="PF03466">
    <property type="entry name" value="LysR_substrate"/>
    <property type="match status" value="1"/>
</dbReference>
<dbReference type="PRINTS" id="PR00039">
    <property type="entry name" value="HTHLYSR"/>
</dbReference>
<dbReference type="Proteomes" id="UP000270626">
    <property type="component" value="Unassembled WGS sequence"/>
</dbReference>
<dbReference type="PROSITE" id="PS50931">
    <property type="entry name" value="HTH_LYSR"/>
    <property type="match status" value="1"/>
</dbReference>
<evidence type="ECO:0000313" key="7">
    <source>
        <dbReference type="Proteomes" id="UP000270626"/>
    </source>
</evidence>
<sequence>MADRRLQVFHAVAKHLSFTRAADALFMTQPAVTFQIKQLEEQYSTRLFERRHGSIALTPAGELVLEYAQKILALSDEMDTRVGELTGEMRGPLLVGASTTIAEFMLPRVLGEFNALYPQVRARLIVANSESIESRVAEHSLDLGLIEAPAKLSGLSSQICCEDELQVVCVPDYPLAEFQTLKPGDLADYEFISREPGSGTREITDAYFRDHGIPPESLKTQMELGSPEALKGVVSTGLGFAIVSRAVVAKETRLGELLGIRLDPPLKRSLYLVHPQDRFQSKLLTTFIDFARRKLKEQAA</sequence>
<comment type="similarity">
    <text evidence="1">Belongs to the LysR transcriptional regulatory family.</text>
</comment>
<comment type="caution">
    <text evidence="6">The sequence shown here is derived from an EMBL/GenBank/DDBJ whole genome shotgun (WGS) entry which is preliminary data.</text>
</comment>
<name>A0A495WFW8_9RHOO</name>
<feature type="domain" description="HTH lysR-type" evidence="5">
    <location>
        <begin position="1"/>
        <end position="58"/>
    </location>
</feature>
<evidence type="ECO:0000259" key="5">
    <source>
        <dbReference type="PROSITE" id="PS50931"/>
    </source>
</evidence>
<keyword evidence="2" id="KW-0805">Transcription regulation</keyword>
<dbReference type="InterPro" id="IPR000847">
    <property type="entry name" value="LysR_HTH_N"/>
</dbReference>
<keyword evidence="7" id="KW-1185">Reference proteome</keyword>
<organism evidence="6 7">
    <name type="scientific">Azonexus fungiphilus</name>
    <dbReference type="NCBI Taxonomy" id="146940"/>
    <lineage>
        <taxon>Bacteria</taxon>
        <taxon>Pseudomonadati</taxon>
        <taxon>Pseudomonadota</taxon>
        <taxon>Betaproteobacteria</taxon>
        <taxon>Rhodocyclales</taxon>
        <taxon>Azonexaceae</taxon>
        <taxon>Azonexus</taxon>
    </lineage>
</organism>
<dbReference type="InterPro" id="IPR036388">
    <property type="entry name" value="WH-like_DNA-bd_sf"/>
</dbReference>
<accession>A0A495WFW8</accession>
<dbReference type="PANTHER" id="PTHR30126:SF39">
    <property type="entry name" value="HTH-TYPE TRANSCRIPTIONAL REGULATOR CYSL"/>
    <property type="match status" value="1"/>
</dbReference>
<evidence type="ECO:0000256" key="4">
    <source>
        <dbReference type="ARBA" id="ARBA00023163"/>
    </source>
</evidence>
<keyword evidence="3 6" id="KW-0238">DNA-binding</keyword>
<dbReference type="GO" id="GO:0000976">
    <property type="term" value="F:transcription cis-regulatory region binding"/>
    <property type="evidence" value="ECO:0007669"/>
    <property type="project" value="TreeGrafter"/>
</dbReference>
<dbReference type="InterPro" id="IPR005119">
    <property type="entry name" value="LysR_subst-bd"/>
</dbReference>
<dbReference type="SUPFAM" id="SSF46785">
    <property type="entry name" value="Winged helix' DNA-binding domain"/>
    <property type="match status" value="1"/>
</dbReference>
<reference evidence="6 7" key="1">
    <citation type="submission" date="2018-10" db="EMBL/GenBank/DDBJ databases">
        <title>Genomic Encyclopedia of Type Strains, Phase IV (KMG-IV): sequencing the most valuable type-strain genomes for metagenomic binning, comparative biology and taxonomic classification.</title>
        <authorList>
            <person name="Goeker M."/>
        </authorList>
    </citation>
    <scope>NUCLEOTIDE SEQUENCE [LARGE SCALE GENOMIC DNA]</scope>
    <source>
        <strain evidence="6 7">DSM 23841</strain>
    </source>
</reference>
<dbReference type="CDD" id="cd08420">
    <property type="entry name" value="PBP2_CysL_like"/>
    <property type="match status" value="1"/>
</dbReference>
<evidence type="ECO:0000256" key="3">
    <source>
        <dbReference type="ARBA" id="ARBA00023125"/>
    </source>
</evidence>
<dbReference type="OrthoDB" id="9808620at2"/>
<evidence type="ECO:0000256" key="2">
    <source>
        <dbReference type="ARBA" id="ARBA00023015"/>
    </source>
</evidence>
<dbReference type="PANTHER" id="PTHR30126">
    <property type="entry name" value="HTH-TYPE TRANSCRIPTIONAL REGULATOR"/>
    <property type="match status" value="1"/>
</dbReference>
<dbReference type="InterPro" id="IPR036390">
    <property type="entry name" value="WH_DNA-bd_sf"/>
</dbReference>
<dbReference type="Gene3D" id="1.10.10.10">
    <property type="entry name" value="Winged helix-like DNA-binding domain superfamily/Winged helix DNA-binding domain"/>
    <property type="match status" value="1"/>
</dbReference>
<dbReference type="SUPFAM" id="SSF53850">
    <property type="entry name" value="Periplasmic binding protein-like II"/>
    <property type="match status" value="1"/>
</dbReference>